<dbReference type="InterPro" id="IPR015970">
    <property type="entry name" value="P40_nucleoprot_sub2_BD-vir"/>
</dbReference>
<name>A0A8K1XF67_9MONO</name>
<feature type="region of interest" description="Disordered" evidence="1">
    <location>
        <begin position="319"/>
        <end position="363"/>
    </location>
</feature>
<accession>A0A8K1XF67</accession>
<protein>
    <recommendedName>
        <fullName evidence="4">Nucleoprotein</fullName>
    </recommendedName>
</protein>
<evidence type="ECO:0008006" key="4">
    <source>
        <dbReference type="Google" id="ProtNLM"/>
    </source>
</evidence>
<dbReference type="EMBL" id="MZ209903">
    <property type="protein sequence ID" value="UHM27503.1"/>
    <property type="molecule type" value="Viral_cRNA"/>
</dbReference>
<proteinExistence type="predicted"/>
<evidence type="ECO:0000313" key="3">
    <source>
        <dbReference type="Proteomes" id="UP001157367"/>
    </source>
</evidence>
<organism evidence="2 3">
    <name type="scientific">Sanya nyamivirus 1</name>
    <dbReference type="NCBI Taxonomy" id="2905620"/>
    <lineage>
        <taxon>Viruses</taxon>
        <taxon>Riboviria</taxon>
        <taxon>Orthornavirae</taxon>
        <taxon>Negarnaviricota</taxon>
        <taxon>Haploviricotina</taxon>
        <taxon>Monjiviricetes</taxon>
        <taxon>Mononegavirales</taxon>
        <taxon>Nyamiviridae</taxon>
        <taxon>Orinovirus</taxon>
        <taxon>Orinovirus sanyae</taxon>
    </lineage>
</organism>
<feature type="compositionally biased region" description="Acidic residues" evidence="1">
    <location>
        <begin position="340"/>
        <end position="351"/>
    </location>
</feature>
<evidence type="ECO:0000256" key="1">
    <source>
        <dbReference type="SAM" id="MobiDB-lite"/>
    </source>
</evidence>
<reference evidence="2" key="1">
    <citation type="submission" date="2021-05" db="EMBL/GenBank/DDBJ databases">
        <authorList>
            <person name="Feng G."/>
        </authorList>
    </citation>
    <scope>NUCLEOTIDE SEQUENCE</scope>
    <source>
        <strain evidence="2">QCYXYSY225</strain>
    </source>
</reference>
<dbReference type="InterPro" id="IPR009441">
    <property type="entry name" value="P40_nucleoprot_BD-vir"/>
</dbReference>
<dbReference type="Pfam" id="PF06407">
    <property type="entry name" value="BDV_P40"/>
    <property type="match status" value="1"/>
</dbReference>
<sequence length="363" mass="40449">MGKFADREEIVPAGKPTLRTDIAAVASEVYATGQADIGTVEEEFIISCTYWMIGHEDSEVVIYDLDKDPKFKTTAEGQQFASFVGLCHMIGFVKEPTADNAPSAIRRWSAGMAGVGRDSLLDETKMKWLWLRLAAIKANVYKYAQVKDELLHIYLQTRQASRGSEPPATRAVLTQLDMVYEHAHLKSVNMMVDMIGTGSRLCEIPVIFEELKKLVTAVDKVKKIEGAGYAYCRLQDSSKYPDLNHSAYPNLYNATLIWAKKHKVVQKNYKGSKAIMERSTQTAIIQRVVKEAGIESTVGELSADDKAWLADRGYTAPADSLRQTLTDKGKKKKKKSHESETEEESGAESDDSTTSAPKKRKIR</sequence>
<dbReference type="Proteomes" id="UP001157367">
    <property type="component" value="Segment"/>
</dbReference>
<evidence type="ECO:0000313" key="2">
    <source>
        <dbReference type="EMBL" id="UHM27503.1"/>
    </source>
</evidence>
<keyword evidence="3" id="KW-1185">Reference proteome</keyword>
<gene>
    <name evidence="2" type="ORF">SaNyV1_gp1</name>
</gene>
<dbReference type="Gene3D" id="1.10.3050.10">
    <property type="entry name" value="borna disease virus nucleoprotein, domain 2"/>
    <property type="match status" value="1"/>
</dbReference>